<keyword evidence="2" id="KW-0645">Protease</keyword>
<dbReference type="Pfam" id="PF05572">
    <property type="entry name" value="Peptidase_M43"/>
    <property type="match status" value="1"/>
</dbReference>
<keyword evidence="4 9" id="KW-0732">Signal</keyword>
<organism evidence="12 13">
    <name type="scientific">Chitinophaga skermanii</name>
    <dbReference type="NCBI Taxonomy" id="331697"/>
    <lineage>
        <taxon>Bacteria</taxon>
        <taxon>Pseudomonadati</taxon>
        <taxon>Bacteroidota</taxon>
        <taxon>Chitinophagia</taxon>
        <taxon>Chitinophagales</taxon>
        <taxon>Chitinophagaceae</taxon>
        <taxon>Chitinophaga</taxon>
    </lineage>
</organism>
<dbReference type="InterPro" id="IPR024079">
    <property type="entry name" value="MetalloPept_cat_dom_sf"/>
</dbReference>
<evidence type="ECO:0000256" key="2">
    <source>
        <dbReference type="ARBA" id="ARBA00022670"/>
    </source>
</evidence>
<evidence type="ECO:0000256" key="7">
    <source>
        <dbReference type="ARBA" id="ARBA00023049"/>
    </source>
</evidence>
<dbReference type="InterPro" id="IPR026444">
    <property type="entry name" value="Secre_tail"/>
</dbReference>
<comment type="caution">
    <text evidence="12">The sequence shown here is derived from an EMBL/GenBank/DDBJ whole genome shotgun (WGS) entry which is preliminary data.</text>
</comment>
<evidence type="ECO:0000259" key="11">
    <source>
        <dbReference type="Pfam" id="PF18962"/>
    </source>
</evidence>
<evidence type="ECO:0000313" key="13">
    <source>
        <dbReference type="Proteomes" id="UP000249547"/>
    </source>
</evidence>
<evidence type="ECO:0000259" key="10">
    <source>
        <dbReference type="Pfam" id="PF05572"/>
    </source>
</evidence>
<dbReference type="PANTHER" id="PTHR47466">
    <property type="match status" value="1"/>
</dbReference>
<keyword evidence="13" id="KW-1185">Reference proteome</keyword>
<evidence type="ECO:0000256" key="3">
    <source>
        <dbReference type="ARBA" id="ARBA00022723"/>
    </source>
</evidence>
<dbReference type="OrthoDB" id="6278496at2"/>
<evidence type="ECO:0000256" key="9">
    <source>
        <dbReference type="SAM" id="SignalP"/>
    </source>
</evidence>
<keyword evidence="7" id="KW-0482">Metalloprotease</keyword>
<protein>
    <submittedName>
        <fullName evidence="12">Putative secreted protein (Por secretion system target)</fullName>
    </submittedName>
</protein>
<evidence type="ECO:0000256" key="1">
    <source>
        <dbReference type="ARBA" id="ARBA00008721"/>
    </source>
</evidence>
<dbReference type="Proteomes" id="UP000249547">
    <property type="component" value="Unassembled WGS sequence"/>
</dbReference>
<feature type="signal peptide" evidence="9">
    <location>
        <begin position="1"/>
        <end position="19"/>
    </location>
</feature>
<name>A0A327QXF4_9BACT</name>
<dbReference type="GO" id="GO:0006508">
    <property type="term" value="P:proteolysis"/>
    <property type="evidence" value="ECO:0007669"/>
    <property type="project" value="UniProtKB-KW"/>
</dbReference>
<dbReference type="PANTHER" id="PTHR47466:SF1">
    <property type="entry name" value="METALLOPROTEASE MEP1 (AFU_ORTHOLOGUE AFUA_1G07730)-RELATED"/>
    <property type="match status" value="1"/>
</dbReference>
<dbReference type="NCBIfam" id="TIGR04183">
    <property type="entry name" value="Por_Secre_tail"/>
    <property type="match status" value="1"/>
</dbReference>
<keyword evidence="5" id="KW-0378">Hydrolase</keyword>
<sequence length="713" mass="78682">MRTCTLLIFVFTMMTSALLAQQPRKCGTAEVLDKKLKGSAKLQLAYTELENQLQLKQQQRVLNKSFLREPTVTIPVVVHVVLPNPSVVTDAQILSQIEQLNKDYSATNTDITKVPGVWQGIIGNAGLQFCLAQRTPSGDPTTGITRTVTSASGFDITNSASRVKHNNTGGKDAWDTNKYLNIWVCALNDNYLGVATPPGPAFPASEQGVVVLYTGFGNTGAARAPYNLGRTATHEIGHFFNLRHIWGDDNGACTVDDGVNDTPLQGAENYNCPTFPLTDNCTTTAPGVMFMNYMDYVYDACMYLFTAGQVDRMRSALDVSRASLKTSDGCQPVVLEPNDASISAITQPVGDVCNPAQTPIVTLLNKGSLPLTKVTIKYKIDNGNVISYNWTGNLATMATASVNLAAINATGGAHTITVYSELPNGVADQQTGNDTLTKNFTYLAITSYPYTQDFEAGVIPPADWSIINYDNSYTWQLANTGRNSSRSIMMNNYFYAANDQVDDLLSPRFQGNNDDSVLLYFDLAAAVVSPTSTINNLWDTLEVLVTTDCGQTFIPTGYKKWGASLITRPTPFNGNFVPTSNEWRRDTVNLTPFTKNKDFRVVFRSTANYENNIYLDNIHIVQKEVNKNLREKGILLIPNPFQQTFYIVFYQIPEDLETVAVYDVSGRQVTQKSATELVNNKLTFDLVNAPNGVYFVKLFYKNKVKTYKLVKVQ</sequence>
<dbReference type="Gene3D" id="3.40.390.10">
    <property type="entry name" value="Collagenase (Catalytic Domain)"/>
    <property type="match status" value="1"/>
</dbReference>
<dbReference type="SUPFAM" id="SSF55486">
    <property type="entry name" value="Metalloproteases ('zincins'), catalytic domain"/>
    <property type="match status" value="1"/>
</dbReference>
<dbReference type="EMBL" id="QLLL01000002">
    <property type="protein sequence ID" value="RAJ08404.1"/>
    <property type="molecule type" value="Genomic_DNA"/>
</dbReference>
<dbReference type="Pfam" id="PF18962">
    <property type="entry name" value="Por_Secre_tail"/>
    <property type="match status" value="1"/>
</dbReference>
<feature type="domain" description="Secretion system C-terminal sorting" evidence="11">
    <location>
        <begin position="638"/>
        <end position="710"/>
    </location>
</feature>
<keyword evidence="8" id="KW-1015">Disulfide bond</keyword>
<dbReference type="RefSeq" id="WP_148707199.1">
    <property type="nucleotide sequence ID" value="NZ_QLLL01000002.1"/>
</dbReference>
<gene>
    <name evidence="12" type="ORF">LX64_01055</name>
</gene>
<keyword evidence="6" id="KW-0862">Zinc</keyword>
<evidence type="ECO:0000256" key="4">
    <source>
        <dbReference type="ARBA" id="ARBA00022729"/>
    </source>
</evidence>
<dbReference type="Gene3D" id="2.60.120.200">
    <property type="match status" value="1"/>
</dbReference>
<evidence type="ECO:0000256" key="8">
    <source>
        <dbReference type="ARBA" id="ARBA00023157"/>
    </source>
</evidence>
<reference evidence="12 13" key="1">
    <citation type="submission" date="2018-06" db="EMBL/GenBank/DDBJ databases">
        <title>Genomic Encyclopedia of Archaeal and Bacterial Type Strains, Phase II (KMG-II): from individual species to whole genera.</title>
        <authorList>
            <person name="Goeker M."/>
        </authorList>
    </citation>
    <scope>NUCLEOTIDE SEQUENCE [LARGE SCALE GENOMIC DNA]</scope>
    <source>
        <strain evidence="12 13">DSM 23857</strain>
    </source>
</reference>
<accession>A0A327QXF4</accession>
<dbReference type="AlphaFoldDB" id="A0A327QXF4"/>
<dbReference type="CDD" id="cd04275">
    <property type="entry name" value="ZnMc_pappalysin_like"/>
    <property type="match status" value="1"/>
</dbReference>
<feature type="chain" id="PRO_5016448132" evidence="9">
    <location>
        <begin position="20"/>
        <end position="713"/>
    </location>
</feature>
<keyword evidence="3" id="KW-0479">Metal-binding</keyword>
<comment type="similarity">
    <text evidence="1">Belongs to the peptidase M43B family.</text>
</comment>
<dbReference type="GO" id="GO:0008237">
    <property type="term" value="F:metallopeptidase activity"/>
    <property type="evidence" value="ECO:0007669"/>
    <property type="project" value="UniProtKB-KW"/>
</dbReference>
<dbReference type="InterPro" id="IPR008754">
    <property type="entry name" value="Peptidase_M43"/>
</dbReference>
<feature type="domain" description="Peptidase M43 pregnancy-associated plasma-A" evidence="10">
    <location>
        <begin position="171"/>
        <end position="318"/>
    </location>
</feature>
<evidence type="ECO:0000256" key="6">
    <source>
        <dbReference type="ARBA" id="ARBA00022833"/>
    </source>
</evidence>
<dbReference type="GO" id="GO:0046872">
    <property type="term" value="F:metal ion binding"/>
    <property type="evidence" value="ECO:0007669"/>
    <property type="project" value="UniProtKB-KW"/>
</dbReference>
<proteinExistence type="inferred from homology"/>
<evidence type="ECO:0000256" key="5">
    <source>
        <dbReference type="ARBA" id="ARBA00022801"/>
    </source>
</evidence>
<evidence type="ECO:0000313" key="12">
    <source>
        <dbReference type="EMBL" id="RAJ08404.1"/>
    </source>
</evidence>